<dbReference type="EMBL" id="AP014704">
    <property type="protein sequence ID" value="BAQ47183.1"/>
    <property type="molecule type" value="Genomic_DNA"/>
</dbReference>
<dbReference type="Pfam" id="PF05532">
    <property type="entry name" value="CsbD"/>
    <property type="match status" value="1"/>
</dbReference>
<dbReference type="AlphaFoldDB" id="A0A0C6FF42"/>
<evidence type="ECO:0000256" key="1">
    <source>
        <dbReference type="ARBA" id="ARBA00009129"/>
    </source>
</evidence>
<dbReference type="InterPro" id="IPR008462">
    <property type="entry name" value="CsbD"/>
</dbReference>
<dbReference type="SUPFAM" id="SSF69047">
    <property type="entry name" value="Hypothetical protein YjbJ"/>
    <property type="match status" value="1"/>
</dbReference>
<evidence type="ECO:0000256" key="2">
    <source>
        <dbReference type="SAM" id="MobiDB-lite"/>
    </source>
</evidence>
<evidence type="ECO:0000313" key="4">
    <source>
        <dbReference type="EMBL" id="BAQ47183.1"/>
    </source>
</evidence>
<dbReference type="RefSeq" id="WP_082742601.1">
    <property type="nucleotide sequence ID" value="NZ_AP014704.1"/>
</dbReference>
<feature type="domain" description="CsbD-like" evidence="3">
    <location>
        <begin position="10"/>
        <end position="41"/>
    </location>
</feature>
<dbReference type="PATRIC" id="fig|270351.10.peg.4007"/>
<reference evidence="5" key="2">
    <citation type="submission" date="2015-01" db="EMBL/GenBank/DDBJ databases">
        <title>Complete genome sequence of Methylobacterium aquaticum strain 22A.</title>
        <authorList>
            <person name="Tani A."/>
            <person name="Ogura Y."/>
            <person name="Hayashi T."/>
        </authorList>
    </citation>
    <scope>NUCLEOTIDE SEQUENCE [LARGE SCALE GENOMIC DNA]</scope>
    <source>
        <strain evidence="5">MA-22A</strain>
    </source>
</reference>
<dbReference type="STRING" id="270351.Maq22A_c20730"/>
<dbReference type="Gene3D" id="1.10.1470.10">
    <property type="entry name" value="YjbJ"/>
    <property type="match status" value="1"/>
</dbReference>
<organism evidence="4 5">
    <name type="scientific">Methylobacterium aquaticum</name>
    <dbReference type="NCBI Taxonomy" id="270351"/>
    <lineage>
        <taxon>Bacteria</taxon>
        <taxon>Pseudomonadati</taxon>
        <taxon>Pseudomonadota</taxon>
        <taxon>Alphaproteobacteria</taxon>
        <taxon>Hyphomicrobiales</taxon>
        <taxon>Methylobacteriaceae</taxon>
        <taxon>Methylobacterium</taxon>
    </lineage>
</organism>
<feature type="compositionally biased region" description="Polar residues" evidence="2">
    <location>
        <begin position="1"/>
        <end position="13"/>
    </location>
</feature>
<feature type="region of interest" description="Disordered" evidence="2">
    <location>
        <begin position="1"/>
        <end position="52"/>
    </location>
</feature>
<accession>A0A0C6FF42</accession>
<dbReference type="Proteomes" id="UP000061432">
    <property type="component" value="Chromosome"/>
</dbReference>
<protein>
    <recommendedName>
        <fullName evidence="3">CsbD-like domain-containing protein</fullName>
    </recommendedName>
</protein>
<proteinExistence type="inferred from homology"/>
<gene>
    <name evidence="4" type="ORF">Maq22A_c20730</name>
</gene>
<sequence length="52" mass="5666">MTKRATSTSTEQVKGSVKEAIGKITGDVRVEAEGRRQKGDGHSPRETAPRRD</sequence>
<name>A0A0C6FF42_9HYPH</name>
<dbReference type="OrthoDB" id="9796058at2"/>
<dbReference type="KEGG" id="maqu:Maq22A_c20730"/>
<reference evidence="4 5" key="1">
    <citation type="journal article" date="2015" name="Genome Announc.">
        <title>Complete Genome Sequence of Methylobacterium aquaticum Strain 22A, Isolated from Racomitrium japonicum Moss.</title>
        <authorList>
            <person name="Tani A."/>
            <person name="Ogura Y."/>
            <person name="Hayashi T."/>
            <person name="Kimbara K."/>
        </authorList>
    </citation>
    <scope>NUCLEOTIDE SEQUENCE [LARGE SCALE GENOMIC DNA]</scope>
    <source>
        <strain evidence="4 5">MA-22A</strain>
    </source>
</reference>
<dbReference type="InterPro" id="IPR036629">
    <property type="entry name" value="YjbJ_sf"/>
</dbReference>
<evidence type="ECO:0000259" key="3">
    <source>
        <dbReference type="Pfam" id="PF05532"/>
    </source>
</evidence>
<comment type="similarity">
    <text evidence="1">Belongs to the UPF0337 (CsbD) family.</text>
</comment>
<evidence type="ECO:0000313" key="5">
    <source>
        <dbReference type="Proteomes" id="UP000061432"/>
    </source>
</evidence>
<feature type="compositionally biased region" description="Basic and acidic residues" evidence="2">
    <location>
        <begin position="16"/>
        <end position="52"/>
    </location>
</feature>